<dbReference type="Pfam" id="PF06985">
    <property type="entry name" value="HET"/>
    <property type="match status" value="1"/>
</dbReference>
<name>A0A161VVS2_9PEZI</name>
<dbReference type="InterPro" id="IPR052895">
    <property type="entry name" value="HetReg/Transcr_Mod"/>
</dbReference>
<dbReference type="STRING" id="708197.A0A161VVS2"/>
<organism evidence="3 4">
    <name type="scientific">Colletotrichum tofieldiae</name>
    <dbReference type="NCBI Taxonomy" id="708197"/>
    <lineage>
        <taxon>Eukaryota</taxon>
        <taxon>Fungi</taxon>
        <taxon>Dikarya</taxon>
        <taxon>Ascomycota</taxon>
        <taxon>Pezizomycotina</taxon>
        <taxon>Sordariomycetes</taxon>
        <taxon>Hypocreomycetidae</taxon>
        <taxon>Glomerellales</taxon>
        <taxon>Glomerellaceae</taxon>
        <taxon>Colletotrichum</taxon>
        <taxon>Colletotrichum spaethianum species complex</taxon>
    </lineage>
</organism>
<feature type="domain" description="Heterokaryon incompatibility" evidence="2">
    <location>
        <begin position="99"/>
        <end position="251"/>
    </location>
</feature>
<dbReference type="Proteomes" id="UP000076552">
    <property type="component" value="Unassembled WGS sequence"/>
</dbReference>
<comment type="caution">
    <text evidence="3">The sequence shown here is derived from an EMBL/GenBank/DDBJ whole genome shotgun (WGS) entry which is preliminary data.</text>
</comment>
<evidence type="ECO:0000259" key="2">
    <source>
        <dbReference type="Pfam" id="PF06985"/>
    </source>
</evidence>
<keyword evidence="4" id="KW-1185">Reference proteome</keyword>
<feature type="compositionally biased region" description="Polar residues" evidence="1">
    <location>
        <begin position="26"/>
        <end position="38"/>
    </location>
</feature>
<dbReference type="PANTHER" id="PTHR24148">
    <property type="entry name" value="ANKYRIN REPEAT DOMAIN-CONTAINING PROTEIN 39 HOMOLOG-RELATED"/>
    <property type="match status" value="1"/>
</dbReference>
<evidence type="ECO:0000313" key="4">
    <source>
        <dbReference type="Proteomes" id="UP000076552"/>
    </source>
</evidence>
<proteinExistence type="predicted"/>
<evidence type="ECO:0000313" key="3">
    <source>
        <dbReference type="EMBL" id="KZL77495.1"/>
    </source>
</evidence>
<dbReference type="InterPro" id="IPR010730">
    <property type="entry name" value="HET"/>
</dbReference>
<dbReference type="EMBL" id="LFIV01000007">
    <property type="protein sequence ID" value="KZL77495.1"/>
    <property type="molecule type" value="Genomic_DNA"/>
</dbReference>
<accession>A0A161VVS2</accession>
<protein>
    <submittedName>
        <fullName evidence="3">Heterokaryon incompatibility protein HET-6-like protein</fullName>
    </submittedName>
</protein>
<feature type="region of interest" description="Disordered" evidence="1">
    <location>
        <begin position="25"/>
        <end position="55"/>
    </location>
</feature>
<reference evidence="3 4" key="1">
    <citation type="submission" date="2015-06" db="EMBL/GenBank/DDBJ databases">
        <title>Survival trade-offs in plant roots during colonization by closely related pathogenic and mutualistic fungi.</title>
        <authorList>
            <person name="Hacquard S."/>
            <person name="Kracher B."/>
            <person name="Hiruma K."/>
            <person name="Weinman A."/>
            <person name="Muench P."/>
            <person name="Garrido Oter R."/>
            <person name="Ver Loren van Themaat E."/>
            <person name="Dallerey J.-F."/>
            <person name="Damm U."/>
            <person name="Henrissat B."/>
            <person name="Lespinet O."/>
            <person name="Thon M."/>
            <person name="Kemen E."/>
            <person name="McHardy A.C."/>
            <person name="Schulze-Lefert P."/>
            <person name="O'Connell R.J."/>
        </authorList>
    </citation>
    <scope>NUCLEOTIDE SEQUENCE [LARGE SCALE GENOMIC DNA]</scope>
    <source>
        <strain evidence="3 4">0861</strain>
    </source>
</reference>
<gene>
    <name evidence="3" type="ORF">CT0861_08608</name>
</gene>
<evidence type="ECO:0000256" key="1">
    <source>
        <dbReference type="SAM" id="MobiDB-lite"/>
    </source>
</evidence>
<dbReference type="AlphaFoldDB" id="A0A161VVS2"/>
<dbReference type="PANTHER" id="PTHR24148:SF81">
    <property type="entry name" value="HETEROKARYON INCOMPATIBILITY DOMAIN-CONTAINING PROTEIN"/>
    <property type="match status" value="1"/>
</dbReference>
<sequence>MGRLNLRWPPSVPYTSTRFWFDTLTDDPNTGTESSTESGAECSRPLDDSGPSSDDPIYKKALAQDEFRLARLTPGPSGSKNHPVHLSFDVFQDDHHPDYDTVSYTWGGEDDDNRRNCPIFVGDHWDVLFATRNCVAALRYLRPCRESRLVWVDFVCINQGHTQEKAHQVSKMGRIFSRCNRTILWLGDDVVSHDQTDLPSRHPLYELDAVRSQAELFSSTREPDTQGLSETVGLERLLMRRYFSRVWVIQELILSPRILIPLGNKVFWAGNLTSKQIEKEQNASKRERQWTWESTSAPWFKLMAHGELHDQSWSKIMALTSHSKASDPRDSLYGVLGLSLRELGADKLIPDYSISYQHMIVGMFAHHLVTRRDTSLLHAARCTSSYENGTQSLPSWVPPFGKQDCWEWIAERVSQQQAPRALDESTDELGIANKYGGLLYSPYSHFEITAGASTAGRPWHRQASVDLNTGSLRIWATKLLTIRSNYVSPFEVAQSPPGMSLPGPLYKTHLWYPDAMYVTSEDNLVDLVMEGDELHMLDPGATESNEKPEEPTYVFLRRISGQAFTLIACVRYVHFCCRGVAGFWKTSLPSIQNSLSLSIKALTDSWDIPLYSFDEDAKSIGLCNVTDMKFRQILPGNETTALSAIVPIIIGGSSLEQLLQDRVAQSHRARVVGGYMELTYSPADWAAAKRLYANNLMDEASFSIHHWHRKLGDDWVELDSAGETGRVVEDGGDVHIRCLQYNADHLLSWVDEKFRIKGIWDFLGLADPTGSWEELQGAQPLDALNDAHVHADEMKLFGRCGISGNEAQVYIF</sequence>